<keyword evidence="1" id="KW-0732">Signal</keyword>
<sequence length="260" mass="29129">MFKTTVFLVAIASAYAAEISQSYALLEKHSTFKPDLKTEAVNNYQRDSDEHHPVFNLEEYKNSRRALIKQVEPSGPVTVDHERMLADQPAENPSEVNRIDNLQIPNYGYIPGPAEVAYPDVPYAPAYGYPNSYDMYGNSPSPYYVEPDTSVLSMLWSQVPDSRSIVGYFARTISKIIGSTFLLLVGAVLTVGVCSYTNLCTFTFNGIGPIHEEMRTLITPEKLEKIGHAAEFVKTAIDKYQKIQSVDNVEAARRRRAIFS</sequence>
<comment type="caution">
    <text evidence="2">The sequence shown here is derived from an EMBL/GenBank/DDBJ whole genome shotgun (WGS) entry which is preliminary data.</text>
</comment>
<protein>
    <submittedName>
        <fullName evidence="2">Uncharacterized protein</fullName>
    </submittedName>
</protein>
<dbReference type="Proteomes" id="UP001549921">
    <property type="component" value="Unassembled WGS sequence"/>
</dbReference>
<dbReference type="AlphaFoldDB" id="A0ABD0T2C8"/>
<feature type="chain" id="PRO_5044768143" evidence="1">
    <location>
        <begin position="17"/>
        <end position="260"/>
    </location>
</feature>
<proteinExistence type="predicted"/>
<accession>A0ABD0T2C8</accession>
<gene>
    <name evidence="2" type="ORF">ABMA28_001630</name>
</gene>
<dbReference type="EMBL" id="JBEDNZ010000011">
    <property type="protein sequence ID" value="KAL0832173.1"/>
    <property type="molecule type" value="Genomic_DNA"/>
</dbReference>
<reference evidence="2 3" key="1">
    <citation type="submission" date="2024-06" db="EMBL/GenBank/DDBJ databases">
        <title>A chromosome-level genome assembly of beet webworm, Loxostege sticticalis.</title>
        <authorList>
            <person name="Zhang Y."/>
        </authorList>
    </citation>
    <scope>NUCLEOTIDE SEQUENCE [LARGE SCALE GENOMIC DNA]</scope>
    <source>
        <strain evidence="2">AQ028</strain>
        <tissue evidence="2">Male pupae</tissue>
    </source>
</reference>
<feature type="signal peptide" evidence="1">
    <location>
        <begin position="1"/>
        <end position="16"/>
    </location>
</feature>
<name>A0ABD0T2C8_LOXSC</name>
<evidence type="ECO:0000313" key="2">
    <source>
        <dbReference type="EMBL" id="KAL0832173.1"/>
    </source>
</evidence>
<evidence type="ECO:0000256" key="1">
    <source>
        <dbReference type="SAM" id="SignalP"/>
    </source>
</evidence>
<evidence type="ECO:0000313" key="3">
    <source>
        <dbReference type="Proteomes" id="UP001549921"/>
    </source>
</evidence>
<organism evidence="2 3">
    <name type="scientific">Loxostege sticticalis</name>
    <name type="common">Beet webworm moth</name>
    <dbReference type="NCBI Taxonomy" id="481309"/>
    <lineage>
        <taxon>Eukaryota</taxon>
        <taxon>Metazoa</taxon>
        <taxon>Ecdysozoa</taxon>
        <taxon>Arthropoda</taxon>
        <taxon>Hexapoda</taxon>
        <taxon>Insecta</taxon>
        <taxon>Pterygota</taxon>
        <taxon>Neoptera</taxon>
        <taxon>Endopterygota</taxon>
        <taxon>Lepidoptera</taxon>
        <taxon>Glossata</taxon>
        <taxon>Ditrysia</taxon>
        <taxon>Pyraloidea</taxon>
        <taxon>Crambidae</taxon>
        <taxon>Pyraustinae</taxon>
        <taxon>Loxostege</taxon>
    </lineage>
</organism>